<comment type="caution">
    <text evidence="1">The sequence shown here is derived from an EMBL/GenBank/DDBJ whole genome shotgun (WGS) entry which is preliminary data.</text>
</comment>
<protein>
    <submittedName>
        <fullName evidence="1">Uncharacterized protein</fullName>
    </submittedName>
</protein>
<gene>
    <name evidence="1" type="ORF">Gohar_018650</name>
</gene>
<organism evidence="1 2">
    <name type="scientific">Gossypium harknessii</name>
    <dbReference type="NCBI Taxonomy" id="34285"/>
    <lineage>
        <taxon>Eukaryota</taxon>
        <taxon>Viridiplantae</taxon>
        <taxon>Streptophyta</taxon>
        <taxon>Embryophyta</taxon>
        <taxon>Tracheophyta</taxon>
        <taxon>Spermatophyta</taxon>
        <taxon>Magnoliopsida</taxon>
        <taxon>eudicotyledons</taxon>
        <taxon>Gunneridae</taxon>
        <taxon>Pentapetalae</taxon>
        <taxon>rosids</taxon>
        <taxon>malvids</taxon>
        <taxon>Malvales</taxon>
        <taxon>Malvaceae</taxon>
        <taxon>Malvoideae</taxon>
        <taxon>Gossypium</taxon>
    </lineage>
</organism>
<dbReference type="OrthoDB" id="8062037at2759"/>
<sequence>MVSMVQGSKPIQLHCWVKTSSFQGLMIIHVQYVYRNIKPKRQ</sequence>
<evidence type="ECO:0000313" key="2">
    <source>
        <dbReference type="Proteomes" id="UP000593560"/>
    </source>
</evidence>
<dbReference type="EMBL" id="JABFAD010000003">
    <property type="protein sequence ID" value="MBA0794305.1"/>
    <property type="molecule type" value="Genomic_DNA"/>
</dbReference>
<reference evidence="1 2" key="1">
    <citation type="journal article" date="2019" name="Genome Biol. Evol.">
        <title>Insights into the evolution of the New World diploid cottons (Gossypium, subgenus Houzingenia) based on genome sequencing.</title>
        <authorList>
            <person name="Grover C.E."/>
            <person name="Arick M.A. 2nd"/>
            <person name="Thrash A."/>
            <person name="Conover J.L."/>
            <person name="Sanders W.S."/>
            <person name="Peterson D.G."/>
            <person name="Frelichowski J.E."/>
            <person name="Scheffler J.A."/>
            <person name="Scheffler B.E."/>
            <person name="Wendel J.F."/>
        </authorList>
    </citation>
    <scope>NUCLEOTIDE SEQUENCE [LARGE SCALE GENOMIC DNA]</scope>
    <source>
        <strain evidence="1">0</strain>
        <tissue evidence="1">Leaf</tissue>
    </source>
</reference>
<name>A0A7J9GBV1_9ROSI</name>
<proteinExistence type="predicted"/>
<dbReference type="Proteomes" id="UP000593560">
    <property type="component" value="Unassembled WGS sequence"/>
</dbReference>
<dbReference type="AlphaFoldDB" id="A0A7J9GBV1"/>
<evidence type="ECO:0000313" key="1">
    <source>
        <dbReference type="EMBL" id="MBA0794305.1"/>
    </source>
</evidence>
<keyword evidence="2" id="KW-1185">Reference proteome</keyword>
<accession>A0A7J9GBV1</accession>